<accession>A0A7S1BK58</accession>
<protein>
    <submittedName>
        <fullName evidence="1">Uncharacterized protein</fullName>
    </submittedName>
</protein>
<sequence length="110" mass="13113">MPDVYGTERSTKEKDRPRFYLFLSTRNPYEFHPRNMISHASEMWEHERLQTCNPKFGTRMQIPKSLTIPKGIQNVHPLFVTLIYPEKPFYIKDFICFSLQEIPMNCTLVT</sequence>
<organism evidence="1">
    <name type="scientific">Corethron hystrix</name>
    <dbReference type="NCBI Taxonomy" id="216773"/>
    <lineage>
        <taxon>Eukaryota</taxon>
        <taxon>Sar</taxon>
        <taxon>Stramenopiles</taxon>
        <taxon>Ochrophyta</taxon>
        <taxon>Bacillariophyta</taxon>
        <taxon>Coscinodiscophyceae</taxon>
        <taxon>Corethrophycidae</taxon>
        <taxon>Corethrales</taxon>
        <taxon>Corethraceae</taxon>
        <taxon>Corethron</taxon>
    </lineage>
</organism>
<reference evidence="1" key="1">
    <citation type="submission" date="2021-01" db="EMBL/GenBank/DDBJ databases">
        <authorList>
            <person name="Corre E."/>
            <person name="Pelletier E."/>
            <person name="Niang G."/>
            <person name="Scheremetjew M."/>
            <person name="Finn R."/>
            <person name="Kale V."/>
            <person name="Holt S."/>
            <person name="Cochrane G."/>
            <person name="Meng A."/>
            <person name="Brown T."/>
            <person name="Cohen L."/>
        </authorList>
    </citation>
    <scope>NUCLEOTIDE SEQUENCE</scope>
    <source>
        <strain evidence="1">308</strain>
    </source>
</reference>
<dbReference type="AlphaFoldDB" id="A0A7S1BK58"/>
<proteinExistence type="predicted"/>
<name>A0A7S1BK58_9STRA</name>
<dbReference type="EMBL" id="HBFR01021780">
    <property type="protein sequence ID" value="CAD8888492.1"/>
    <property type="molecule type" value="Transcribed_RNA"/>
</dbReference>
<evidence type="ECO:0000313" key="1">
    <source>
        <dbReference type="EMBL" id="CAD8888492.1"/>
    </source>
</evidence>
<gene>
    <name evidence="1" type="ORF">CHYS00102_LOCUS15691</name>
</gene>